<organism evidence="2 3">
    <name type="scientific">Pedobacter caeni</name>
    <dbReference type="NCBI Taxonomy" id="288992"/>
    <lineage>
        <taxon>Bacteria</taxon>
        <taxon>Pseudomonadati</taxon>
        <taxon>Bacteroidota</taxon>
        <taxon>Sphingobacteriia</taxon>
        <taxon>Sphingobacteriales</taxon>
        <taxon>Sphingobacteriaceae</taxon>
        <taxon>Pedobacter</taxon>
    </lineage>
</organism>
<proteinExistence type="predicted"/>
<name>A0A1M5MVG1_9SPHI</name>
<keyword evidence="1" id="KW-0812">Transmembrane</keyword>
<gene>
    <name evidence="2" type="ORF">SAMN04488522_107322</name>
</gene>
<dbReference type="OrthoDB" id="770193at2"/>
<sequence>MLRSLSYVNILLAIVYLLMFLLNGSTMVILGLLLVVILNILVIKKIQDGWGKTKWIHYGLSLCCLGFAAFLLVGLVHIVRSSIAYHYFSNTLTYIVLTGLFLLCIIVHFLLLCFYPPEA</sequence>
<keyword evidence="3" id="KW-1185">Reference proteome</keyword>
<evidence type="ECO:0000313" key="3">
    <source>
        <dbReference type="Proteomes" id="UP000184287"/>
    </source>
</evidence>
<keyword evidence="1" id="KW-0472">Membrane</keyword>
<evidence type="ECO:0000313" key="2">
    <source>
        <dbReference type="EMBL" id="SHG80763.1"/>
    </source>
</evidence>
<evidence type="ECO:0000256" key="1">
    <source>
        <dbReference type="SAM" id="Phobius"/>
    </source>
</evidence>
<protein>
    <submittedName>
        <fullName evidence="2">Uncharacterized protein</fullName>
    </submittedName>
</protein>
<dbReference type="AlphaFoldDB" id="A0A1M5MVG1"/>
<feature type="transmembrane region" description="Helical" evidence="1">
    <location>
        <begin position="12"/>
        <end position="43"/>
    </location>
</feature>
<accession>A0A1M5MVG1</accession>
<feature type="transmembrane region" description="Helical" evidence="1">
    <location>
        <begin position="55"/>
        <end position="79"/>
    </location>
</feature>
<dbReference type="RefSeq" id="WP_073237596.1">
    <property type="nucleotide sequence ID" value="NZ_FQUQ01000007.1"/>
</dbReference>
<dbReference type="STRING" id="288992.SAMN04488522_107322"/>
<dbReference type="Proteomes" id="UP000184287">
    <property type="component" value="Unassembled WGS sequence"/>
</dbReference>
<reference evidence="3" key="1">
    <citation type="submission" date="2016-11" db="EMBL/GenBank/DDBJ databases">
        <authorList>
            <person name="Varghese N."/>
            <person name="Submissions S."/>
        </authorList>
    </citation>
    <scope>NUCLEOTIDE SEQUENCE [LARGE SCALE GENOMIC DNA]</scope>
    <source>
        <strain evidence="3">DSM 16990</strain>
    </source>
</reference>
<dbReference type="EMBL" id="FQUQ01000007">
    <property type="protein sequence ID" value="SHG80763.1"/>
    <property type="molecule type" value="Genomic_DNA"/>
</dbReference>
<feature type="transmembrane region" description="Helical" evidence="1">
    <location>
        <begin position="91"/>
        <end position="115"/>
    </location>
</feature>
<keyword evidence="1" id="KW-1133">Transmembrane helix</keyword>